<feature type="transmembrane region" description="Helical" evidence="8">
    <location>
        <begin position="211"/>
        <end position="233"/>
    </location>
</feature>
<dbReference type="InterPro" id="IPR020846">
    <property type="entry name" value="MFS_dom"/>
</dbReference>
<sequence length="489" mass="50850">MASQTETSVDPAPVITRASVGLRSERGPVLLGVMLSMGLIAIDATILATAVPSVVNDLGGFSQFPWLFSVFLLAQAVTVPIFAKLSDSYGRKPVIITGIVVFGVASVLCGFAWSMPALIAFRALQGLGAGAVQPTCMTIIGDIYSLAERAKVQGYVASVWAISSVVGPTLGGVFVDFLDWRWIFFVNVPLALVAAWMISRHFHEKVERVRHKVDVTGAVLLTLGSTLLILGLLEGGVLWTWLSLPGLGVPALGVALVVVFGFVERRAAEPILPTWVLKNRLLITTSLASLTVGAVLIGLTSYVPLYAQSVLGHSALVAGFALAALTLGWPIAASFAGRAYLRVGFRSTALIGTVVALVGVAGLTLLRPTSSIWQVGATCFVIGLGMGWVAAPTLIAAQSSVEWNVRGVVTGTSMFARSMGSALGIAVFGAIANAGLGNTVGGNNASTASAIPASVMAVALQHVFLASAFGAVFMLLAVFFMPRQIKTVG</sequence>
<evidence type="ECO:0000256" key="5">
    <source>
        <dbReference type="ARBA" id="ARBA00022692"/>
    </source>
</evidence>
<dbReference type="AlphaFoldDB" id="A0A7W5P5J1"/>
<feature type="transmembrane region" description="Helical" evidence="8">
    <location>
        <begin position="239"/>
        <end position="260"/>
    </location>
</feature>
<evidence type="ECO:0000256" key="2">
    <source>
        <dbReference type="ARBA" id="ARBA00007520"/>
    </source>
</evidence>
<keyword evidence="3" id="KW-0813">Transport</keyword>
<gene>
    <name evidence="10" type="ORF">FHX39_000463</name>
</gene>
<evidence type="ECO:0000256" key="1">
    <source>
        <dbReference type="ARBA" id="ARBA00004429"/>
    </source>
</evidence>
<keyword evidence="6 8" id="KW-1133">Transmembrane helix</keyword>
<feature type="transmembrane region" description="Helical" evidence="8">
    <location>
        <begin position="29"/>
        <end position="51"/>
    </location>
</feature>
<dbReference type="RefSeq" id="WP_332836628.1">
    <property type="nucleotide sequence ID" value="NZ_JACHZG010000001.1"/>
</dbReference>
<evidence type="ECO:0000256" key="6">
    <source>
        <dbReference type="ARBA" id="ARBA00022989"/>
    </source>
</evidence>
<dbReference type="GO" id="GO:0005886">
    <property type="term" value="C:plasma membrane"/>
    <property type="evidence" value="ECO:0007669"/>
    <property type="project" value="UniProtKB-SubCell"/>
</dbReference>
<name>A0A7W5P5J1_9ACTN</name>
<dbReference type="EMBL" id="JACHZG010000001">
    <property type="protein sequence ID" value="MBB3325519.1"/>
    <property type="molecule type" value="Genomic_DNA"/>
</dbReference>
<protein>
    <submittedName>
        <fullName evidence="10">EmrB/QacA subfamily drug resistance transporter</fullName>
    </submittedName>
</protein>
<dbReference type="GO" id="GO:0022857">
    <property type="term" value="F:transmembrane transporter activity"/>
    <property type="evidence" value="ECO:0007669"/>
    <property type="project" value="InterPro"/>
</dbReference>
<dbReference type="FunFam" id="1.20.1720.10:FF:000004">
    <property type="entry name" value="EmrB/QacA family drug resistance transporter"/>
    <property type="match status" value="1"/>
</dbReference>
<reference evidence="10 11" key="1">
    <citation type="submission" date="2020-08" db="EMBL/GenBank/DDBJ databases">
        <title>Sequencing the genomes of 1000 actinobacteria strains.</title>
        <authorList>
            <person name="Klenk H.-P."/>
        </authorList>
    </citation>
    <scope>NUCLEOTIDE SEQUENCE [LARGE SCALE GENOMIC DNA]</scope>
    <source>
        <strain evidence="10 11">DSM 11053</strain>
    </source>
</reference>
<keyword evidence="11" id="KW-1185">Reference proteome</keyword>
<dbReference type="PANTHER" id="PTHR23501">
    <property type="entry name" value="MAJOR FACILITATOR SUPERFAMILY"/>
    <property type="match status" value="1"/>
</dbReference>
<evidence type="ECO:0000256" key="4">
    <source>
        <dbReference type="ARBA" id="ARBA00022475"/>
    </source>
</evidence>
<feature type="transmembrane region" description="Helical" evidence="8">
    <location>
        <begin position="418"/>
        <end position="436"/>
    </location>
</feature>
<feature type="domain" description="Major facilitator superfamily (MFS) profile" evidence="9">
    <location>
        <begin position="29"/>
        <end position="486"/>
    </location>
</feature>
<feature type="transmembrane region" description="Helical" evidence="8">
    <location>
        <begin position="281"/>
        <end position="303"/>
    </location>
</feature>
<dbReference type="PANTHER" id="PTHR23501:SF191">
    <property type="entry name" value="VACUOLAR BASIC AMINO ACID TRANSPORTER 4"/>
    <property type="match status" value="1"/>
</dbReference>
<dbReference type="InterPro" id="IPR036259">
    <property type="entry name" value="MFS_trans_sf"/>
</dbReference>
<evidence type="ECO:0000313" key="11">
    <source>
        <dbReference type="Proteomes" id="UP000565572"/>
    </source>
</evidence>
<dbReference type="PROSITE" id="PS50850">
    <property type="entry name" value="MFS"/>
    <property type="match status" value="1"/>
</dbReference>
<feature type="transmembrane region" description="Helical" evidence="8">
    <location>
        <begin position="94"/>
        <end position="113"/>
    </location>
</feature>
<dbReference type="Gene3D" id="1.20.1250.20">
    <property type="entry name" value="MFS general substrate transporter like domains"/>
    <property type="match status" value="1"/>
</dbReference>
<feature type="transmembrane region" description="Helical" evidence="8">
    <location>
        <begin position="315"/>
        <end position="336"/>
    </location>
</feature>
<feature type="transmembrane region" description="Helical" evidence="8">
    <location>
        <begin position="119"/>
        <end position="140"/>
    </location>
</feature>
<feature type="transmembrane region" description="Helical" evidence="8">
    <location>
        <begin position="63"/>
        <end position="82"/>
    </location>
</feature>
<dbReference type="Proteomes" id="UP000565572">
    <property type="component" value="Unassembled WGS sequence"/>
</dbReference>
<comment type="subcellular location">
    <subcellularLocation>
        <location evidence="1">Cell inner membrane</location>
        <topology evidence="1">Multi-pass membrane protein</topology>
    </subcellularLocation>
</comment>
<dbReference type="InterPro" id="IPR011701">
    <property type="entry name" value="MFS"/>
</dbReference>
<comment type="caution">
    <text evidence="10">The sequence shown here is derived from an EMBL/GenBank/DDBJ whole genome shotgun (WGS) entry which is preliminary data.</text>
</comment>
<dbReference type="Pfam" id="PF07690">
    <property type="entry name" value="MFS_1"/>
    <property type="match status" value="1"/>
</dbReference>
<evidence type="ECO:0000256" key="7">
    <source>
        <dbReference type="ARBA" id="ARBA00023136"/>
    </source>
</evidence>
<proteinExistence type="inferred from homology"/>
<organism evidence="10 11">
    <name type="scientific">Microlunatus antarcticus</name>
    <dbReference type="NCBI Taxonomy" id="53388"/>
    <lineage>
        <taxon>Bacteria</taxon>
        <taxon>Bacillati</taxon>
        <taxon>Actinomycetota</taxon>
        <taxon>Actinomycetes</taxon>
        <taxon>Propionibacteriales</taxon>
        <taxon>Propionibacteriaceae</taxon>
        <taxon>Microlunatus</taxon>
    </lineage>
</organism>
<evidence type="ECO:0000256" key="3">
    <source>
        <dbReference type="ARBA" id="ARBA00022448"/>
    </source>
</evidence>
<keyword evidence="7 8" id="KW-0472">Membrane</keyword>
<accession>A0A7W5P5J1</accession>
<comment type="similarity">
    <text evidence="2">Belongs to the major facilitator superfamily. TCR/Tet family.</text>
</comment>
<keyword evidence="4" id="KW-1003">Cell membrane</keyword>
<dbReference type="CDD" id="cd17502">
    <property type="entry name" value="MFS_Azr1_MDR_like"/>
    <property type="match status" value="1"/>
</dbReference>
<dbReference type="Gene3D" id="1.20.1720.10">
    <property type="entry name" value="Multidrug resistance protein D"/>
    <property type="match status" value="1"/>
</dbReference>
<evidence type="ECO:0000313" key="10">
    <source>
        <dbReference type="EMBL" id="MBB3325519.1"/>
    </source>
</evidence>
<evidence type="ECO:0000259" key="9">
    <source>
        <dbReference type="PROSITE" id="PS50850"/>
    </source>
</evidence>
<feature type="transmembrane region" description="Helical" evidence="8">
    <location>
        <begin position="372"/>
        <end position="397"/>
    </location>
</feature>
<dbReference type="SUPFAM" id="SSF103473">
    <property type="entry name" value="MFS general substrate transporter"/>
    <property type="match status" value="1"/>
</dbReference>
<feature type="transmembrane region" description="Helical" evidence="8">
    <location>
        <begin position="348"/>
        <end position="366"/>
    </location>
</feature>
<evidence type="ECO:0000256" key="8">
    <source>
        <dbReference type="SAM" id="Phobius"/>
    </source>
</evidence>
<keyword evidence="5 8" id="KW-0812">Transmembrane</keyword>
<feature type="transmembrane region" description="Helical" evidence="8">
    <location>
        <begin position="456"/>
        <end position="480"/>
    </location>
</feature>
<feature type="transmembrane region" description="Helical" evidence="8">
    <location>
        <begin position="180"/>
        <end position="199"/>
    </location>
</feature>
<feature type="transmembrane region" description="Helical" evidence="8">
    <location>
        <begin position="152"/>
        <end position="174"/>
    </location>
</feature>